<evidence type="ECO:0000313" key="2">
    <source>
        <dbReference type="EMBL" id="VVE87673.1"/>
    </source>
</evidence>
<evidence type="ECO:0000256" key="1">
    <source>
        <dbReference type="SAM" id="MobiDB-lite"/>
    </source>
</evidence>
<dbReference type="AlphaFoldDB" id="A0A5E5BTA3"/>
<evidence type="ECO:0000313" key="3">
    <source>
        <dbReference type="Proteomes" id="UP000382040"/>
    </source>
</evidence>
<protein>
    <submittedName>
        <fullName evidence="2">Uncharacterized protein</fullName>
    </submittedName>
</protein>
<reference evidence="2 3" key="1">
    <citation type="submission" date="2019-08" db="EMBL/GenBank/DDBJ databases">
        <authorList>
            <person name="Peeters C."/>
        </authorList>
    </citation>
    <scope>NUCLEOTIDE SEQUENCE [LARGE SCALE GENOMIC DNA]</scope>
    <source>
        <strain evidence="2 3">LMG 20603</strain>
    </source>
</reference>
<proteinExistence type="predicted"/>
<name>A0A5E5BTA3_9BURK</name>
<feature type="region of interest" description="Disordered" evidence="1">
    <location>
        <begin position="15"/>
        <end position="45"/>
    </location>
</feature>
<dbReference type="Proteomes" id="UP000382040">
    <property type="component" value="Unassembled WGS sequence"/>
</dbReference>
<organism evidence="2 3">
    <name type="scientific">Pandoraea bronchicola</name>
    <dbReference type="NCBI Taxonomy" id="2508287"/>
    <lineage>
        <taxon>Bacteria</taxon>
        <taxon>Pseudomonadati</taxon>
        <taxon>Pseudomonadota</taxon>
        <taxon>Betaproteobacteria</taxon>
        <taxon>Burkholderiales</taxon>
        <taxon>Burkholderiaceae</taxon>
        <taxon>Pandoraea</taxon>
    </lineage>
</organism>
<dbReference type="EMBL" id="CABPST010000003">
    <property type="protein sequence ID" value="VVE87673.1"/>
    <property type="molecule type" value="Genomic_DNA"/>
</dbReference>
<sequence>MSVRKGQITLLARPSGSQVMQPFQRRASRPIERTEMAGNGPLSADRFRPNSAVLHTSFQSAASESISVASVTALQLLLAIAAISHSTEYDAAAAQFRGSTRTDLLRKAFGDE</sequence>
<keyword evidence="3" id="KW-1185">Reference proteome</keyword>
<gene>
    <name evidence="2" type="ORF">PBR20603_01610</name>
</gene>
<accession>A0A5E5BTA3</accession>